<dbReference type="Proteomes" id="UP001054945">
    <property type="component" value="Unassembled WGS sequence"/>
</dbReference>
<gene>
    <name evidence="1" type="ORF">CEXT_457451</name>
</gene>
<dbReference type="AlphaFoldDB" id="A0AAV4VJM7"/>
<reference evidence="1 2" key="1">
    <citation type="submission" date="2021-06" db="EMBL/GenBank/DDBJ databases">
        <title>Caerostris extrusa draft genome.</title>
        <authorList>
            <person name="Kono N."/>
            <person name="Arakawa K."/>
        </authorList>
    </citation>
    <scope>NUCLEOTIDE SEQUENCE [LARGE SCALE GENOMIC DNA]</scope>
</reference>
<evidence type="ECO:0000313" key="2">
    <source>
        <dbReference type="Proteomes" id="UP001054945"/>
    </source>
</evidence>
<proteinExistence type="predicted"/>
<accession>A0AAV4VJM7</accession>
<evidence type="ECO:0000313" key="1">
    <source>
        <dbReference type="EMBL" id="GIY70160.1"/>
    </source>
</evidence>
<name>A0AAV4VJM7_CAEEX</name>
<organism evidence="1 2">
    <name type="scientific">Caerostris extrusa</name>
    <name type="common">Bark spider</name>
    <name type="synonym">Caerostris bankana</name>
    <dbReference type="NCBI Taxonomy" id="172846"/>
    <lineage>
        <taxon>Eukaryota</taxon>
        <taxon>Metazoa</taxon>
        <taxon>Ecdysozoa</taxon>
        <taxon>Arthropoda</taxon>
        <taxon>Chelicerata</taxon>
        <taxon>Arachnida</taxon>
        <taxon>Araneae</taxon>
        <taxon>Araneomorphae</taxon>
        <taxon>Entelegynae</taxon>
        <taxon>Araneoidea</taxon>
        <taxon>Araneidae</taxon>
        <taxon>Caerostris</taxon>
    </lineage>
</organism>
<sequence>MTLTTNEAPKSRFHYKLSTDICIGMPNSNTNPSPASELACDNEPIKIKQTLCLADIQQACQKNIVSIPIYDPFKQILLRTR</sequence>
<keyword evidence="2" id="KW-1185">Reference proteome</keyword>
<protein>
    <submittedName>
        <fullName evidence="1">Uncharacterized protein</fullName>
    </submittedName>
</protein>
<dbReference type="EMBL" id="BPLR01014631">
    <property type="protein sequence ID" value="GIY70160.1"/>
    <property type="molecule type" value="Genomic_DNA"/>
</dbReference>
<comment type="caution">
    <text evidence="1">The sequence shown here is derived from an EMBL/GenBank/DDBJ whole genome shotgun (WGS) entry which is preliminary data.</text>
</comment>